<evidence type="ECO:0000256" key="1">
    <source>
        <dbReference type="ARBA" id="ARBA00006643"/>
    </source>
</evidence>
<keyword evidence="10" id="KW-1185">Reference proteome</keyword>
<dbReference type="Pfam" id="PF01535">
    <property type="entry name" value="PPR"/>
    <property type="match status" value="4"/>
</dbReference>
<dbReference type="PANTHER" id="PTHR47926">
    <property type="entry name" value="PENTATRICOPEPTIDE REPEAT-CONTAINING PROTEIN"/>
    <property type="match status" value="1"/>
</dbReference>
<dbReference type="InterPro" id="IPR014041">
    <property type="entry name" value="ESCRT-II_cplx_Vps25-sub_N"/>
</dbReference>
<keyword evidence="5" id="KW-0653">Protein transport</keyword>
<reference evidence="9 10" key="1">
    <citation type="submission" date="2019-01" db="EMBL/GenBank/DDBJ databases">
        <title>Sequencing of cultivated peanut Arachis hypogaea provides insights into genome evolution and oil improvement.</title>
        <authorList>
            <person name="Chen X."/>
        </authorList>
    </citation>
    <scope>NUCLEOTIDE SEQUENCE [LARGE SCALE GENOMIC DNA]</scope>
    <source>
        <strain evidence="10">cv. Fuhuasheng</strain>
        <tissue evidence="9">Leaves</tissue>
    </source>
</reference>
<dbReference type="Gene3D" id="1.10.10.570">
    <property type="entry name" value="Winged helix' DNA-binding domain. Chain C. Domain 1"/>
    <property type="match status" value="1"/>
</dbReference>
<protein>
    <recommendedName>
        <fullName evidence="6">ESCRT-II complex subunit VPS25</fullName>
    </recommendedName>
</protein>
<dbReference type="GO" id="GO:0003723">
    <property type="term" value="F:RNA binding"/>
    <property type="evidence" value="ECO:0007669"/>
    <property type="project" value="InterPro"/>
</dbReference>
<dbReference type="GO" id="GO:0000814">
    <property type="term" value="C:ESCRT II complex"/>
    <property type="evidence" value="ECO:0007669"/>
    <property type="project" value="InterPro"/>
</dbReference>
<dbReference type="SUPFAM" id="SSF46785">
    <property type="entry name" value="Winged helix' DNA-binding domain"/>
    <property type="match status" value="2"/>
</dbReference>
<dbReference type="Pfam" id="PF05871">
    <property type="entry name" value="ESCRT-II"/>
    <property type="match status" value="1"/>
</dbReference>
<dbReference type="InterPro" id="IPR046848">
    <property type="entry name" value="E_motif"/>
</dbReference>
<dbReference type="NCBIfam" id="TIGR00756">
    <property type="entry name" value="PPR"/>
    <property type="match status" value="6"/>
</dbReference>
<dbReference type="GO" id="GO:0009451">
    <property type="term" value="P:RNA modification"/>
    <property type="evidence" value="ECO:0007669"/>
    <property type="project" value="InterPro"/>
</dbReference>
<feature type="repeat" description="PPR" evidence="7">
    <location>
        <begin position="323"/>
        <end position="357"/>
    </location>
</feature>
<dbReference type="FunFam" id="1.10.10.10:FF:000141">
    <property type="entry name" value="vacuolar protein-sorting-associated protein 25"/>
    <property type="match status" value="1"/>
</dbReference>
<evidence type="ECO:0000256" key="6">
    <source>
        <dbReference type="ARBA" id="ARBA00030094"/>
    </source>
</evidence>
<evidence type="ECO:0000256" key="5">
    <source>
        <dbReference type="ARBA" id="ARBA00022927"/>
    </source>
</evidence>
<gene>
    <name evidence="9" type="ORF">Ahy_Scaffold1g107377</name>
</gene>
<feature type="domain" description="DYW" evidence="8">
    <location>
        <begin position="538"/>
        <end position="614"/>
    </location>
</feature>
<dbReference type="PROSITE" id="PS51375">
    <property type="entry name" value="PPR"/>
    <property type="match status" value="3"/>
</dbReference>
<dbReference type="InterPro" id="IPR008570">
    <property type="entry name" value="ESCRT-II_cplx_Vps25-sub"/>
</dbReference>
<dbReference type="AlphaFoldDB" id="A0A444WVK6"/>
<evidence type="ECO:0000313" key="10">
    <source>
        <dbReference type="Proteomes" id="UP000289738"/>
    </source>
</evidence>
<dbReference type="InterPro" id="IPR032867">
    <property type="entry name" value="DYW_dom"/>
</dbReference>
<dbReference type="PANTHER" id="PTHR47926:SF400">
    <property type="entry name" value="PENTACOTRIPEPTIDE-REPEAT REGION OF PRORP DOMAIN-CONTAINING PROTEIN"/>
    <property type="match status" value="1"/>
</dbReference>
<organism evidence="9 10">
    <name type="scientific">Arachis hypogaea</name>
    <name type="common">Peanut</name>
    <dbReference type="NCBI Taxonomy" id="3818"/>
    <lineage>
        <taxon>Eukaryota</taxon>
        <taxon>Viridiplantae</taxon>
        <taxon>Streptophyta</taxon>
        <taxon>Embryophyta</taxon>
        <taxon>Tracheophyta</taxon>
        <taxon>Spermatophyta</taxon>
        <taxon>Magnoliopsida</taxon>
        <taxon>eudicotyledons</taxon>
        <taxon>Gunneridae</taxon>
        <taxon>Pentapetalae</taxon>
        <taxon>rosids</taxon>
        <taxon>fabids</taxon>
        <taxon>Fabales</taxon>
        <taxon>Fabaceae</taxon>
        <taxon>Papilionoideae</taxon>
        <taxon>50 kb inversion clade</taxon>
        <taxon>dalbergioids sensu lato</taxon>
        <taxon>Dalbergieae</taxon>
        <taxon>Pterocarpus clade</taxon>
        <taxon>Arachis</taxon>
    </lineage>
</organism>
<sequence>MDFHIISRQVPTKWANHIRCSSHEMATSIFLVAVAKWKKQLGDTRREMGALWRFYEHGWLPLLKRCKSMEEFKQVHAHILKLGLFWDHFCGSNLVATCALAKWGSMEYACSIFRRIEEPSSFEYNTMIRGNVNCMNLEEALILYIEMLKKGIEPDNFTYPFVFKACSLLGALKEGMQIYSHVFKAGLEGDLFLQNSLISMYGKCGAIEHARDVFDKMSERSVASWSAIIGAHASAEMWHECLKLFNDMMHDGRYRPEESTLVSVLSACTHLGSPNLGSSVHGILLRNTTELNVIVKTSLIDMYAKCGCIEKGLCVFHSMAEKNKHSYTVMISGLAVHGRGSEALRIFAEMLEQGLAPDDVVYVGVLSACTHAGLVNEGLEFFNRMQFEHKIEPTIQHYGCMVDLMGRAGMLREAYELIKSMPRKPNDVLWRSLLNACKVHHNLELGEIAAENIFMLNPHNLGDYLVLANMYARAQKWVDMAKIRIEMVQKGLVQTPGFSLVEVKRRVYKFVSHDKSQPHFHSIYAMIHQMEWQLKFEGYIPDTSQVLLDVDEEEKRQRLKYHSQKLAIAFALIHTSEGSPIRIFRNLRMCNDCHTYTKFISMIYEREITWNHSRKMQKLGEFKLPHFFNYPPYFTLQPVRDTREKQVQLWKDLILDYCRTQKVFVIGLEEEFPLFSNPIIGRSLTHEAREAFLSALVADGRAEWMDKGHRKCLILWHRIQEWAEILVQFARDNGLEDGVVTMEEIRFGTESQGTELQGIDQTILNRALKILEQKGKLVVFKGTSTDDEGVKFSL</sequence>
<dbReference type="EMBL" id="SDMP01000021">
    <property type="protein sequence ID" value="RYQ81454.1"/>
    <property type="molecule type" value="Genomic_DNA"/>
</dbReference>
<dbReference type="InterPro" id="IPR036388">
    <property type="entry name" value="WH-like_DNA-bd_sf"/>
</dbReference>
<dbReference type="Pfam" id="PF14432">
    <property type="entry name" value="DYW_deaminase"/>
    <property type="match status" value="1"/>
</dbReference>
<evidence type="ECO:0000256" key="2">
    <source>
        <dbReference type="ARBA" id="ARBA00009674"/>
    </source>
</evidence>
<feature type="repeat" description="PPR" evidence="7">
    <location>
        <begin position="120"/>
        <end position="154"/>
    </location>
</feature>
<keyword evidence="3" id="KW-0813">Transport</keyword>
<keyword evidence="4" id="KW-0677">Repeat</keyword>
<dbReference type="GO" id="GO:0071985">
    <property type="term" value="P:multivesicular body sorting pathway"/>
    <property type="evidence" value="ECO:0007669"/>
    <property type="project" value="InterPro"/>
</dbReference>
<evidence type="ECO:0000256" key="4">
    <source>
        <dbReference type="ARBA" id="ARBA00022737"/>
    </source>
</evidence>
<dbReference type="Pfam" id="PF20431">
    <property type="entry name" value="E_motif"/>
    <property type="match status" value="1"/>
</dbReference>
<dbReference type="FunFam" id="1.25.40.10:FF:000576">
    <property type="entry name" value="Pentatricopeptide repeat-containing protein, chloroplastic"/>
    <property type="match status" value="1"/>
</dbReference>
<feature type="repeat" description="PPR" evidence="7">
    <location>
        <begin position="190"/>
        <end position="224"/>
    </location>
</feature>
<dbReference type="Gene3D" id="1.25.40.10">
    <property type="entry name" value="Tetratricopeptide repeat domain"/>
    <property type="match status" value="4"/>
</dbReference>
<name>A0A444WVK6_ARAHY</name>
<comment type="caution">
    <text evidence="9">The sequence shown here is derived from an EMBL/GenBank/DDBJ whole genome shotgun (WGS) entry which is preliminary data.</text>
</comment>
<dbReference type="STRING" id="3818.A0A444WVK6"/>
<evidence type="ECO:0000256" key="3">
    <source>
        <dbReference type="ARBA" id="ARBA00022448"/>
    </source>
</evidence>
<evidence type="ECO:0000313" key="9">
    <source>
        <dbReference type="EMBL" id="RYQ81454.1"/>
    </source>
</evidence>
<dbReference type="GO" id="GO:0016236">
    <property type="term" value="P:macroautophagy"/>
    <property type="evidence" value="ECO:0007669"/>
    <property type="project" value="UniProtKB-ARBA"/>
</dbReference>
<dbReference type="Gene3D" id="1.10.10.10">
    <property type="entry name" value="Winged helix-like DNA-binding domain superfamily/Winged helix DNA-binding domain"/>
    <property type="match status" value="1"/>
</dbReference>
<dbReference type="FunFam" id="1.25.40.10:FF:000144">
    <property type="entry name" value="Pentatricopeptide repeat-containing protein, mitochondrial"/>
    <property type="match status" value="1"/>
</dbReference>
<dbReference type="FunFam" id="1.25.40.10:FF:000425">
    <property type="entry name" value="Pentatricopeptide repeat-containing protein At3g26540"/>
    <property type="match status" value="1"/>
</dbReference>
<dbReference type="GO" id="GO:0008270">
    <property type="term" value="F:zinc ion binding"/>
    <property type="evidence" value="ECO:0007669"/>
    <property type="project" value="InterPro"/>
</dbReference>
<comment type="similarity">
    <text evidence="2">Belongs to the VPS25 family.</text>
</comment>
<proteinExistence type="inferred from homology"/>
<dbReference type="Proteomes" id="UP000289738">
    <property type="component" value="Unassembled WGS sequence"/>
</dbReference>
<comment type="similarity">
    <text evidence="1">Belongs to the PPR family. PCMP-H subfamily.</text>
</comment>
<dbReference type="InterPro" id="IPR036390">
    <property type="entry name" value="WH_DNA-bd_sf"/>
</dbReference>
<accession>A0A444WVK6</accession>
<dbReference type="GO" id="GO:0015031">
    <property type="term" value="P:protein transport"/>
    <property type="evidence" value="ECO:0007669"/>
    <property type="project" value="UniProtKB-KW"/>
</dbReference>
<dbReference type="InterPro" id="IPR011990">
    <property type="entry name" value="TPR-like_helical_dom_sf"/>
</dbReference>
<evidence type="ECO:0000256" key="7">
    <source>
        <dbReference type="PROSITE-ProRule" id="PRU00708"/>
    </source>
</evidence>
<dbReference type="InterPro" id="IPR002885">
    <property type="entry name" value="PPR_rpt"/>
</dbReference>
<dbReference type="FunFam" id="1.25.40.10:FF:000366">
    <property type="entry name" value="Pentatricopeptide (PPR) repeat-containing protein"/>
    <property type="match status" value="1"/>
</dbReference>
<evidence type="ECO:0000259" key="8">
    <source>
        <dbReference type="Pfam" id="PF14432"/>
    </source>
</evidence>
<dbReference type="InterPro" id="IPR046960">
    <property type="entry name" value="PPR_At4g14850-like_plant"/>
</dbReference>
<dbReference type="Pfam" id="PF13041">
    <property type="entry name" value="PPR_2"/>
    <property type="match status" value="2"/>
</dbReference>
<dbReference type="FunFam" id="1.10.10.570:FF:000002">
    <property type="entry name" value="Vacuolar protein sorting-associated protein 25"/>
    <property type="match status" value="1"/>
</dbReference>